<gene>
    <name evidence="1" type="ORF">FPZ47_05725</name>
</gene>
<evidence type="ECO:0000313" key="1">
    <source>
        <dbReference type="EMBL" id="TVS91297.1"/>
    </source>
</evidence>
<protein>
    <recommendedName>
        <fullName evidence="3">AsnC family protein</fullName>
    </recommendedName>
</protein>
<evidence type="ECO:0008006" key="3">
    <source>
        <dbReference type="Google" id="ProtNLM"/>
    </source>
</evidence>
<dbReference type="Proteomes" id="UP000320513">
    <property type="component" value="Unassembled WGS sequence"/>
</dbReference>
<name>A0A557XYN3_9MYCO</name>
<dbReference type="OrthoDB" id="3579809at2"/>
<accession>A0A557XYN3</accession>
<sequence length="80" mass="8648">MPVTHDHTGLDRVDPATHPARDATAFRRIVAATEAVHDAETELIDAVTEARRRGDSWTAIAVALGTTRQAAQQRFGKLTG</sequence>
<reference evidence="1 2" key="1">
    <citation type="submission" date="2019-07" db="EMBL/GenBank/DDBJ databases">
        <title>New Mycobacterium species.</title>
        <authorList>
            <person name="Tortoli E."/>
            <person name="Ghielmetti G."/>
            <person name="Friedel U."/>
            <person name="Trovato A."/>
        </authorList>
    </citation>
    <scope>NUCLEOTIDE SEQUENCE [LARGE SCALE GENOMIC DNA]</scope>
    <source>
        <strain evidence="1 2">16-83</strain>
    </source>
</reference>
<dbReference type="RefSeq" id="WP_144950390.1">
    <property type="nucleotide sequence ID" value="NZ_VMQU01000015.1"/>
</dbReference>
<evidence type="ECO:0000313" key="2">
    <source>
        <dbReference type="Proteomes" id="UP000320513"/>
    </source>
</evidence>
<organism evidence="1 2">
    <name type="scientific">Mycobacterium helveticum</name>
    <dbReference type="NCBI Taxonomy" id="2592811"/>
    <lineage>
        <taxon>Bacteria</taxon>
        <taxon>Bacillati</taxon>
        <taxon>Actinomycetota</taxon>
        <taxon>Actinomycetes</taxon>
        <taxon>Mycobacteriales</taxon>
        <taxon>Mycobacteriaceae</taxon>
        <taxon>Mycobacterium</taxon>
    </lineage>
</organism>
<dbReference type="EMBL" id="VMQU01000015">
    <property type="protein sequence ID" value="TVS91297.1"/>
    <property type="molecule type" value="Genomic_DNA"/>
</dbReference>
<keyword evidence="2" id="KW-1185">Reference proteome</keyword>
<comment type="caution">
    <text evidence="1">The sequence shown here is derived from an EMBL/GenBank/DDBJ whole genome shotgun (WGS) entry which is preliminary data.</text>
</comment>
<dbReference type="AlphaFoldDB" id="A0A557XYN3"/>
<proteinExistence type="predicted"/>